<proteinExistence type="predicted"/>
<sequence length="80" mass="8165">MSSRLSRALLVAGVAGGLVAVPAVAAWADPPGIDPPSCAHTLARVHQWPGTIATSHGTVTLVSDAYDSYLARQPECAPGM</sequence>
<dbReference type="RefSeq" id="WP_179720828.1">
    <property type="nucleotide sequence ID" value="NZ_JACBZT010000001.1"/>
</dbReference>
<dbReference type="AlphaFoldDB" id="A0A853CMC3"/>
<keyword evidence="3" id="KW-1185">Reference proteome</keyword>
<name>A0A853CMC3_9ACTN</name>
<dbReference type="Proteomes" id="UP000541969">
    <property type="component" value="Unassembled WGS sequence"/>
</dbReference>
<reference evidence="2 3" key="1">
    <citation type="submission" date="2020-07" db="EMBL/GenBank/DDBJ databases">
        <title>Sequencing the genomes of 1000 actinobacteria strains.</title>
        <authorList>
            <person name="Klenk H.-P."/>
        </authorList>
    </citation>
    <scope>NUCLEOTIDE SEQUENCE [LARGE SCALE GENOMIC DNA]</scope>
    <source>
        <strain evidence="2 3">DSM 104001</strain>
    </source>
</reference>
<dbReference type="EMBL" id="JACBZT010000001">
    <property type="protein sequence ID" value="NYJ08331.1"/>
    <property type="molecule type" value="Genomic_DNA"/>
</dbReference>
<keyword evidence="1" id="KW-0732">Signal</keyword>
<evidence type="ECO:0000256" key="1">
    <source>
        <dbReference type="SAM" id="SignalP"/>
    </source>
</evidence>
<gene>
    <name evidence="2" type="ORF">GGQ55_004609</name>
</gene>
<accession>A0A853CMC3</accession>
<evidence type="ECO:0000313" key="3">
    <source>
        <dbReference type="Proteomes" id="UP000541969"/>
    </source>
</evidence>
<comment type="caution">
    <text evidence="2">The sequence shown here is derived from an EMBL/GenBank/DDBJ whole genome shotgun (WGS) entry which is preliminary data.</text>
</comment>
<protein>
    <submittedName>
        <fullName evidence="2">Uncharacterized protein</fullName>
    </submittedName>
</protein>
<evidence type="ECO:0000313" key="2">
    <source>
        <dbReference type="EMBL" id="NYJ08331.1"/>
    </source>
</evidence>
<feature type="signal peptide" evidence="1">
    <location>
        <begin position="1"/>
        <end position="25"/>
    </location>
</feature>
<organism evidence="2 3">
    <name type="scientific">Petropleomorpha daqingensis</name>
    <dbReference type="NCBI Taxonomy" id="2026353"/>
    <lineage>
        <taxon>Bacteria</taxon>
        <taxon>Bacillati</taxon>
        <taxon>Actinomycetota</taxon>
        <taxon>Actinomycetes</taxon>
        <taxon>Geodermatophilales</taxon>
        <taxon>Geodermatophilaceae</taxon>
        <taxon>Petropleomorpha</taxon>
    </lineage>
</organism>
<feature type="chain" id="PRO_5038940979" evidence="1">
    <location>
        <begin position="26"/>
        <end position="80"/>
    </location>
</feature>